<dbReference type="InterPro" id="IPR052701">
    <property type="entry name" value="GAG_Ulvan_Degrading_Sulfatases"/>
</dbReference>
<dbReference type="AlphaFoldDB" id="X0WJG7"/>
<comment type="caution">
    <text evidence="2">The sequence shown here is derived from an EMBL/GenBank/DDBJ whole genome shotgun (WGS) entry which is preliminary data.</text>
</comment>
<evidence type="ECO:0000313" key="2">
    <source>
        <dbReference type="EMBL" id="GAG24643.1"/>
    </source>
</evidence>
<organism evidence="2">
    <name type="scientific">marine sediment metagenome</name>
    <dbReference type="NCBI Taxonomy" id="412755"/>
    <lineage>
        <taxon>unclassified sequences</taxon>
        <taxon>metagenomes</taxon>
        <taxon>ecological metagenomes</taxon>
    </lineage>
</organism>
<accession>X0WJG7</accession>
<dbReference type="PANTHER" id="PTHR43751:SF3">
    <property type="entry name" value="SULFATASE N-TERMINAL DOMAIN-CONTAINING PROTEIN"/>
    <property type="match status" value="1"/>
</dbReference>
<reference evidence="2" key="1">
    <citation type="journal article" date="2014" name="Front. Microbiol.">
        <title>High frequency of phylogenetically diverse reductive dehalogenase-homologous genes in deep subseafloor sedimentary metagenomes.</title>
        <authorList>
            <person name="Kawai M."/>
            <person name="Futagami T."/>
            <person name="Toyoda A."/>
            <person name="Takaki Y."/>
            <person name="Nishi S."/>
            <person name="Hori S."/>
            <person name="Arai W."/>
            <person name="Tsubouchi T."/>
            <person name="Morono Y."/>
            <person name="Uchiyama I."/>
            <person name="Ito T."/>
            <person name="Fujiyama A."/>
            <person name="Inagaki F."/>
            <person name="Takami H."/>
        </authorList>
    </citation>
    <scope>NUCLEOTIDE SEQUENCE</scope>
    <source>
        <strain evidence="2">Expedition CK06-06</strain>
    </source>
</reference>
<dbReference type="Pfam" id="PF00884">
    <property type="entry name" value="Sulfatase"/>
    <property type="match status" value="1"/>
</dbReference>
<gene>
    <name evidence="2" type="ORF">S01H1_60946</name>
</gene>
<proteinExistence type="predicted"/>
<dbReference type="InterPro" id="IPR017850">
    <property type="entry name" value="Alkaline_phosphatase_core_sf"/>
</dbReference>
<feature type="domain" description="Sulfatase N-terminal" evidence="1">
    <location>
        <begin position="28"/>
        <end position="253"/>
    </location>
</feature>
<dbReference type="SUPFAM" id="SSF53649">
    <property type="entry name" value="Alkaline phosphatase-like"/>
    <property type="match status" value="1"/>
</dbReference>
<dbReference type="Gene3D" id="3.40.720.10">
    <property type="entry name" value="Alkaline Phosphatase, subunit A"/>
    <property type="match status" value="1"/>
</dbReference>
<dbReference type="InterPro" id="IPR000917">
    <property type="entry name" value="Sulfatase_N"/>
</dbReference>
<evidence type="ECO:0000259" key="1">
    <source>
        <dbReference type="Pfam" id="PF00884"/>
    </source>
</evidence>
<protein>
    <recommendedName>
        <fullName evidence="1">Sulfatase N-terminal domain-containing protein</fullName>
    </recommendedName>
</protein>
<feature type="non-terminal residue" evidence="2">
    <location>
        <position position="254"/>
    </location>
</feature>
<dbReference type="EMBL" id="BARS01039934">
    <property type="protein sequence ID" value="GAG24643.1"/>
    <property type="molecule type" value="Genomic_DNA"/>
</dbReference>
<sequence>QNLKKESYAKILESFESQMRPVDIDQMNIVLFTIDTLRADHLECYGYDRVKTPNINRLASEGILFEHNIVQAPLTLPSHSSIFTGTHPLYHGMRDNGGFYLEEKHITLAEVLKTNGYSTGAFVGAFVLDSRWGLDQGFDYYYDNFDLTKYKTVSLDSVQRRGDEVLAEACKWLEKNSQDKFFAWIHLYDPHTPYDPPEPYKTQYNGRRFGLYDGEIAYVDLLMGDFRSFMEEKNLMEKTLIIFTSDHGESLGEH</sequence>
<dbReference type="PANTHER" id="PTHR43751">
    <property type="entry name" value="SULFATASE"/>
    <property type="match status" value="1"/>
</dbReference>
<name>X0WJG7_9ZZZZ</name>
<feature type="non-terminal residue" evidence="2">
    <location>
        <position position="1"/>
    </location>
</feature>
<dbReference type="CDD" id="cd16148">
    <property type="entry name" value="sulfatase_like"/>
    <property type="match status" value="1"/>
</dbReference>